<dbReference type="GO" id="GO:0006412">
    <property type="term" value="P:translation"/>
    <property type="evidence" value="ECO:0007669"/>
    <property type="project" value="TreeGrafter"/>
</dbReference>
<name>A0A1I0VAG9_9BACT</name>
<comment type="function">
    <text evidence="3">Required for maturation of 30S ribosomal subunits.</text>
</comment>
<proteinExistence type="inferred from homology"/>
<protein>
    <recommendedName>
        <fullName evidence="3">Ribosome maturation factor RimP</fullName>
    </recommendedName>
</protein>
<dbReference type="InterPro" id="IPR035956">
    <property type="entry name" value="RimP_N_sf"/>
</dbReference>
<gene>
    <name evidence="3" type="primary">rimP</name>
    <name evidence="5" type="ORF">SAMN04489723_10165</name>
</gene>
<evidence type="ECO:0000256" key="2">
    <source>
        <dbReference type="ARBA" id="ARBA00022517"/>
    </source>
</evidence>
<feature type="domain" description="Ribosome maturation factor RimP N-terminal" evidence="4">
    <location>
        <begin position="20"/>
        <end position="92"/>
    </location>
</feature>
<evidence type="ECO:0000256" key="1">
    <source>
        <dbReference type="ARBA" id="ARBA00022490"/>
    </source>
</evidence>
<dbReference type="InterPro" id="IPR028989">
    <property type="entry name" value="RimP_N"/>
</dbReference>
<dbReference type="InterPro" id="IPR003728">
    <property type="entry name" value="Ribosome_maturation_RimP"/>
</dbReference>
<evidence type="ECO:0000259" key="4">
    <source>
        <dbReference type="Pfam" id="PF02576"/>
    </source>
</evidence>
<dbReference type="EMBL" id="FOKK01000001">
    <property type="protein sequence ID" value="SFA72586.1"/>
    <property type="molecule type" value="Genomic_DNA"/>
</dbReference>
<evidence type="ECO:0000256" key="3">
    <source>
        <dbReference type="HAMAP-Rule" id="MF_01077"/>
    </source>
</evidence>
<accession>A0A1I0VAG9</accession>
<sequence length="167" mass="18932">MVPSFIMHTMTELKQAIEEIVEKHLPDENHFIVEVKMSEKSGKKLLNILLDADEGVTIRACAKLSRAVSEELEAKEMMPEAYILEVSSPGLDFPLSSRRQFQKNINRELKISLTSGEEIEGKLLEVSETGVKLLVKKKKEKGKKATEEEISLPFEEMKKSIVQVSFK</sequence>
<evidence type="ECO:0000313" key="5">
    <source>
        <dbReference type="EMBL" id="SFA72586.1"/>
    </source>
</evidence>
<comment type="subcellular location">
    <subcellularLocation>
        <location evidence="3">Cytoplasm</location>
    </subcellularLocation>
</comment>
<dbReference type="HAMAP" id="MF_01077">
    <property type="entry name" value="RimP"/>
    <property type="match status" value="1"/>
</dbReference>
<keyword evidence="1 3" id="KW-0963">Cytoplasm</keyword>
<dbReference type="Pfam" id="PF02576">
    <property type="entry name" value="RimP_N"/>
    <property type="match status" value="1"/>
</dbReference>
<dbReference type="STRING" id="237018.SAMN04489723_10165"/>
<dbReference type="GO" id="GO:0005829">
    <property type="term" value="C:cytosol"/>
    <property type="evidence" value="ECO:0007669"/>
    <property type="project" value="TreeGrafter"/>
</dbReference>
<dbReference type="PANTHER" id="PTHR33867:SF1">
    <property type="entry name" value="RIBOSOME MATURATION FACTOR RIMP"/>
    <property type="match status" value="1"/>
</dbReference>
<dbReference type="GO" id="GO:0000028">
    <property type="term" value="P:ribosomal small subunit assembly"/>
    <property type="evidence" value="ECO:0007669"/>
    <property type="project" value="TreeGrafter"/>
</dbReference>
<dbReference type="Proteomes" id="UP000198790">
    <property type="component" value="Unassembled WGS sequence"/>
</dbReference>
<keyword evidence="6" id="KW-1185">Reference proteome</keyword>
<dbReference type="Gene3D" id="3.30.300.70">
    <property type="entry name" value="RimP-like superfamily, N-terminal"/>
    <property type="match status" value="1"/>
</dbReference>
<dbReference type="AlphaFoldDB" id="A0A1I0VAG9"/>
<dbReference type="SUPFAM" id="SSF75420">
    <property type="entry name" value="YhbC-like, N-terminal domain"/>
    <property type="match status" value="1"/>
</dbReference>
<evidence type="ECO:0000313" key="6">
    <source>
        <dbReference type="Proteomes" id="UP000198790"/>
    </source>
</evidence>
<organism evidence="5 6">
    <name type="scientific">Algoriphagus aquimarinus</name>
    <dbReference type="NCBI Taxonomy" id="237018"/>
    <lineage>
        <taxon>Bacteria</taxon>
        <taxon>Pseudomonadati</taxon>
        <taxon>Bacteroidota</taxon>
        <taxon>Cytophagia</taxon>
        <taxon>Cytophagales</taxon>
        <taxon>Cyclobacteriaceae</taxon>
        <taxon>Algoriphagus</taxon>
    </lineage>
</organism>
<reference evidence="5 6" key="1">
    <citation type="submission" date="2016-10" db="EMBL/GenBank/DDBJ databases">
        <authorList>
            <person name="de Groot N.N."/>
        </authorList>
    </citation>
    <scope>NUCLEOTIDE SEQUENCE [LARGE SCALE GENOMIC DNA]</scope>
    <source>
        <strain evidence="5 6">DSM 23399</strain>
    </source>
</reference>
<comment type="similarity">
    <text evidence="3">Belongs to the RimP family.</text>
</comment>
<keyword evidence="2 3" id="KW-0690">Ribosome biogenesis</keyword>
<dbReference type="PANTHER" id="PTHR33867">
    <property type="entry name" value="RIBOSOME MATURATION FACTOR RIMP"/>
    <property type="match status" value="1"/>
</dbReference>